<evidence type="ECO:0000259" key="4">
    <source>
        <dbReference type="Pfam" id="PF03632"/>
    </source>
</evidence>
<dbReference type="InterPro" id="IPR005196">
    <property type="entry name" value="Glyco_hydro_65_N"/>
</dbReference>
<comment type="similarity">
    <text evidence="1">Belongs to the glycosyl hydrolase 65 family.</text>
</comment>
<keyword evidence="7" id="KW-1185">Reference proteome</keyword>
<dbReference type="InterPro" id="IPR017045">
    <property type="entry name" value="Malt_Pase/Glycosyl_Hdrlase"/>
</dbReference>
<gene>
    <name evidence="6" type="ORF">KDH_32600</name>
</gene>
<dbReference type="PANTHER" id="PTHR11051">
    <property type="entry name" value="GLYCOSYL HYDROLASE-RELATED"/>
    <property type="match status" value="1"/>
</dbReference>
<dbReference type="Gene3D" id="2.70.98.40">
    <property type="entry name" value="Glycoside hydrolase, family 65, N-terminal domain"/>
    <property type="match status" value="1"/>
</dbReference>
<evidence type="ECO:0000313" key="7">
    <source>
        <dbReference type="Proteomes" id="UP001344906"/>
    </source>
</evidence>
<protein>
    <submittedName>
        <fullName evidence="6">Kojibiose phosphorylase</fullName>
    </submittedName>
</protein>
<dbReference type="Gene3D" id="2.60.420.10">
    <property type="entry name" value="Maltose phosphorylase, domain 3"/>
    <property type="match status" value="1"/>
</dbReference>
<dbReference type="EMBL" id="BSRI01000002">
    <property type="protein sequence ID" value="GLV56419.1"/>
    <property type="molecule type" value="Genomic_DNA"/>
</dbReference>
<evidence type="ECO:0000313" key="6">
    <source>
        <dbReference type="EMBL" id="GLV56419.1"/>
    </source>
</evidence>
<dbReference type="RefSeq" id="WP_338251701.1">
    <property type="nucleotide sequence ID" value="NZ_BSRI01000002.1"/>
</dbReference>
<reference evidence="6 7" key="1">
    <citation type="submission" date="2023-02" db="EMBL/GenBank/DDBJ databases">
        <title>Dictyobacter halimunensis sp. nov., a new member of the class Ktedonobacteria from forest soil in a geothermal area.</title>
        <authorList>
            <person name="Rachmania M.K."/>
            <person name="Ningsih F."/>
            <person name="Sakai Y."/>
            <person name="Yabe S."/>
            <person name="Yokota A."/>
            <person name="Sjamsuridzal W."/>
        </authorList>
    </citation>
    <scope>NUCLEOTIDE SEQUENCE [LARGE SCALE GENOMIC DNA]</scope>
    <source>
        <strain evidence="6 7">S3.2.2.5</strain>
    </source>
</reference>
<dbReference type="PANTHER" id="PTHR11051:SF8">
    <property type="entry name" value="PROTEIN-GLUCOSYLGALACTOSYLHYDROXYLYSINE GLUCOSIDASE"/>
    <property type="match status" value="1"/>
</dbReference>
<evidence type="ECO:0000256" key="3">
    <source>
        <dbReference type="ARBA" id="ARBA00022679"/>
    </source>
</evidence>
<dbReference type="InterPro" id="IPR011013">
    <property type="entry name" value="Gal_mutarotase_sf_dom"/>
</dbReference>
<dbReference type="Pfam" id="PF03632">
    <property type="entry name" value="Glyco_hydro_65m"/>
    <property type="match status" value="1"/>
</dbReference>
<keyword evidence="3" id="KW-0808">Transferase</keyword>
<dbReference type="PIRSF" id="PIRSF036289">
    <property type="entry name" value="Glycosyl_hydrolase_malt_phosph"/>
    <property type="match status" value="1"/>
</dbReference>
<dbReference type="Pfam" id="PF03636">
    <property type="entry name" value="Glyco_hydro_65N"/>
    <property type="match status" value="1"/>
</dbReference>
<evidence type="ECO:0000256" key="1">
    <source>
        <dbReference type="ARBA" id="ARBA00006768"/>
    </source>
</evidence>
<name>A0ABQ6FQ67_9CHLR</name>
<dbReference type="InterPro" id="IPR008928">
    <property type="entry name" value="6-hairpin_glycosidase_sf"/>
</dbReference>
<dbReference type="Proteomes" id="UP001344906">
    <property type="component" value="Unassembled WGS sequence"/>
</dbReference>
<dbReference type="Gene3D" id="1.50.10.10">
    <property type="match status" value="1"/>
</dbReference>
<dbReference type="InterPro" id="IPR005195">
    <property type="entry name" value="Glyco_hydro_65_M"/>
</dbReference>
<dbReference type="InterPro" id="IPR012341">
    <property type="entry name" value="6hp_glycosidase-like_sf"/>
</dbReference>
<evidence type="ECO:0000256" key="2">
    <source>
        <dbReference type="ARBA" id="ARBA00022676"/>
    </source>
</evidence>
<dbReference type="SUPFAM" id="SSF48208">
    <property type="entry name" value="Six-hairpin glycosidases"/>
    <property type="match status" value="1"/>
</dbReference>
<dbReference type="SUPFAM" id="SSF74650">
    <property type="entry name" value="Galactose mutarotase-like"/>
    <property type="match status" value="1"/>
</dbReference>
<accession>A0ABQ6FQ67</accession>
<keyword evidence="2" id="KW-0328">Glycosyltransferase</keyword>
<proteinExistence type="inferred from homology"/>
<comment type="caution">
    <text evidence="6">The sequence shown here is derived from an EMBL/GenBank/DDBJ whole genome shotgun (WGS) entry which is preliminary data.</text>
</comment>
<organism evidence="6 7">
    <name type="scientific">Dictyobacter halimunensis</name>
    <dbReference type="NCBI Taxonomy" id="3026934"/>
    <lineage>
        <taxon>Bacteria</taxon>
        <taxon>Bacillati</taxon>
        <taxon>Chloroflexota</taxon>
        <taxon>Ktedonobacteria</taxon>
        <taxon>Ktedonobacterales</taxon>
        <taxon>Dictyobacteraceae</taxon>
        <taxon>Dictyobacter</taxon>
    </lineage>
</organism>
<evidence type="ECO:0000259" key="5">
    <source>
        <dbReference type="Pfam" id="PF03636"/>
    </source>
</evidence>
<feature type="domain" description="Glycoside hydrolase family 65 N-terminal" evidence="5">
    <location>
        <begin position="12"/>
        <end position="247"/>
    </location>
</feature>
<feature type="domain" description="Glycoside hydrolase family 65 central catalytic" evidence="4">
    <location>
        <begin position="314"/>
        <end position="692"/>
    </location>
</feature>
<sequence>MGNLWQVNEESFSPNLKQIRSQETVFTIGNGYFCTRGTFEEGYPHETAATLLFGVFDSVPVSKEELANAPDWVGLQLFVNGERFRLDRGKLLAYTRSLNLQNGLLTRTVHWESPLGVRVRIHSERFASLADEHLGMIRYSVTIDDSPKDLPVAISLRANFNAARGNYDVMHWETTDQGHSADLLWLQSETRSTHVTLVQSMSFNADTTAFQKEFVDGDVEPSIRLTGALNPQESVVAEKVVVMYTSRDNEDPRKAAIIHHQQMLNTVAEETHSDAHNVFVFDYQIQKQDEAWARFWEQTDVVIEGDEKAQVGLRYNIYQLRINTADNDSRYSIAAKGMTGFGYRGHIFHDTEIFMLPFFTYELPHIARNLLLYRYHLLPAARKKAASNGYAGAQFPWESTLNGEETTPPSIVHPETGEVIPVLNGFIELHITSSIAHATWEYWRVSADDEFMRDYGVELLLSTALFWDSRAEKNGDKDEYIITDVIGPDEWHEHVNDNAHTNFMARHNIHIALEVFKWLQQTAPSKAKALAEQLDLTDERLAHMRDVMEHLRFPQDPVTGLIEQFDGFFKLAKFDQEKYRGRKDSYQGILGVHEVQKYQLIKQADVLMLLTMLRDEFDYDTKKVNWDYYFPITDHDYGSSLTPALHAILGCELGHTEEAYRMFMKGALVDLENLRGNTPEGIHAACAGAVWQAAIFGFAGLRITDDGYTTQPHWPENWQRLSFQFKHKGEPVNIDLKRS</sequence>
<dbReference type="InterPro" id="IPR037018">
    <property type="entry name" value="GH65_N"/>
</dbReference>